<name>A0A2T2P3T8_CORCC</name>
<dbReference type="AlphaFoldDB" id="A0A2T2P3T8"/>
<protein>
    <submittedName>
        <fullName evidence="2">Integral membrane protein-like protein</fullName>
    </submittedName>
</protein>
<evidence type="ECO:0000313" key="3">
    <source>
        <dbReference type="Proteomes" id="UP000240883"/>
    </source>
</evidence>
<dbReference type="GO" id="GO:0016757">
    <property type="term" value="F:glycosyltransferase activity"/>
    <property type="evidence" value="ECO:0007669"/>
    <property type="project" value="InterPro"/>
</dbReference>
<dbReference type="EMBL" id="KZ678130">
    <property type="protein sequence ID" value="PSN72322.1"/>
    <property type="molecule type" value="Genomic_DNA"/>
</dbReference>
<dbReference type="CDD" id="cd22189">
    <property type="entry name" value="PGAP4-like_fungal"/>
    <property type="match status" value="1"/>
</dbReference>
<accession>A0A2T2P3T8</accession>
<dbReference type="PANTHER" id="PTHR31410:SF1">
    <property type="entry name" value="POST-GPI ATTACHMENT TO PROTEINS FACTOR 4"/>
    <property type="match status" value="1"/>
</dbReference>
<dbReference type="Proteomes" id="UP000240883">
    <property type="component" value="Unassembled WGS sequence"/>
</dbReference>
<dbReference type="InterPro" id="IPR029675">
    <property type="entry name" value="PGAP4"/>
</dbReference>
<proteinExistence type="predicted"/>
<dbReference type="PANTHER" id="PTHR31410">
    <property type="entry name" value="TRANSMEMBRANE PROTEIN 246"/>
    <property type="match status" value="1"/>
</dbReference>
<evidence type="ECO:0000313" key="2">
    <source>
        <dbReference type="EMBL" id="PSN72322.1"/>
    </source>
</evidence>
<evidence type="ECO:0000256" key="1">
    <source>
        <dbReference type="SAM" id="Phobius"/>
    </source>
</evidence>
<dbReference type="OrthoDB" id="2016523at2759"/>
<dbReference type="GO" id="GO:0006506">
    <property type="term" value="P:GPI anchor biosynthetic process"/>
    <property type="evidence" value="ECO:0007669"/>
    <property type="project" value="InterPro"/>
</dbReference>
<dbReference type="GO" id="GO:0000139">
    <property type="term" value="C:Golgi membrane"/>
    <property type="evidence" value="ECO:0007669"/>
    <property type="project" value="InterPro"/>
</dbReference>
<gene>
    <name evidence="2" type="ORF">BS50DRAFT_248659</name>
</gene>
<keyword evidence="1" id="KW-1133">Transmembrane helix</keyword>
<organism evidence="2 3">
    <name type="scientific">Corynespora cassiicola Philippines</name>
    <dbReference type="NCBI Taxonomy" id="1448308"/>
    <lineage>
        <taxon>Eukaryota</taxon>
        <taxon>Fungi</taxon>
        <taxon>Dikarya</taxon>
        <taxon>Ascomycota</taxon>
        <taxon>Pezizomycotina</taxon>
        <taxon>Dothideomycetes</taxon>
        <taxon>Pleosporomycetidae</taxon>
        <taxon>Pleosporales</taxon>
        <taxon>Corynesporascaceae</taxon>
        <taxon>Corynespora</taxon>
    </lineage>
</organism>
<feature type="transmembrane region" description="Helical" evidence="1">
    <location>
        <begin position="279"/>
        <end position="300"/>
    </location>
</feature>
<keyword evidence="1" id="KW-0472">Membrane</keyword>
<reference evidence="2 3" key="1">
    <citation type="journal article" date="2018" name="Front. Microbiol.">
        <title>Genome-Wide Analysis of Corynespora cassiicola Leaf Fall Disease Putative Effectors.</title>
        <authorList>
            <person name="Lopez D."/>
            <person name="Ribeiro S."/>
            <person name="Label P."/>
            <person name="Fumanal B."/>
            <person name="Venisse J.S."/>
            <person name="Kohler A."/>
            <person name="de Oliveira R.R."/>
            <person name="Labutti K."/>
            <person name="Lipzen A."/>
            <person name="Lail K."/>
            <person name="Bauer D."/>
            <person name="Ohm R.A."/>
            <person name="Barry K.W."/>
            <person name="Spatafora J."/>
            <person name="Grigoriev I.V."/>
            <person name="Martin F.M."/>
            <person name="Pujade-Renaud V."/>
        </authorList>
    </citation>
    <scope>NUCLEOTIDE SEQUENCE [LARGE SCALE GENOMIC DNA]</scope>
    <source>
        <strain evidence="2 3">Philippines</strain>
    </source>
</reference>
<sequence>MFIFMRLVFILTAVFFLVAVYALHSISSRDPTSLFFNPRTGYTPLYSTIRRQQAASFLAHHENNTEYHHTFKASNGSEPKMCVGLPSIARKGARYLKDAVGSLLEGLSPEERSGIHLMAFFPHSDPFIHPDYAENWLGNVADEVLTYELPEDEMNHVRKMEKEGGLFREKGLFDYSYILRKCVEKGTPYVVILEDDTLAMDGWYHRTLQAISDAENDSAINHGSLDFLYLRLFYTEEFQGWNSEYWAVYLSCSLLFFASAGTVLFCLRSASAMAKRVLTARTLLGLSAVTVTCILLFFALGRVTVNPRAPGVALMSKYGCCSQGFVFPRRKAAILADYYLERKIGFVDVLTEEYADNRGELRYAITPSVIQHVGRRSSKVDDYGPSSKYGLSVAEKIWSFAFERYDSDRLRKEHDFMIELGSLLRLFIPNVL</sequence>
<keyword evidence="3" id="KW-1185">Reference proteome</keyword>
<keyword evidence="1" id="KW-0812">Transmembrane</keyword>
<feature type="transmembrane region" description="Helical" evidence="1">
    <location>
        <begin position="246"/>
        <end position="267"/>
    </location>
</feature>